<dbReference type="RefSeq" id="WP_144539266.1">
    <property type="nucleotide sequence ID" value="NZ_JACSQO010000008.1"/>
</dbReference>
<dbReference type="PIRSF" id="PIRSF000303">
    <property type="entry name" value="Glutathion_perox"/>
    <property type="match status" value="1"/>
</dbReference>
<evidence type="ECO:0000313" key="7">
    <source>
        <dbReference type="Proteomes" id="UP000640786"/>
    </source>
</evidence>
<dbReference type="EMBL" id="JACSQO010000008">
    <property type="protein sequence ID" value="MBD7945393.1"/>
    <property type="molecule type" value="Genomic_DNA"/>
</dbReference>
<dbReference type="Gene3D" id="3.40.30.10">
    <property type="entry name" value="Glutaredoxin"/>
    <property type="match status" value="1"/>
</dbReference>
<dbReference type="Proteomes" id="UP000640786">
    <property type="component" value="Unassembled WGS sequence"/>
</dbReference>
<evidence type="ECO:0000256" key="2">
    <source>
        <dbReference type="ARBA" id="ARBA00022559"/>
    </source>
</evidence>
<dbReference type="SUPFAM" id="SSF52833">
    <property type="entry name" value="Thioredoxin-like"/>
    <property type="match status" value="1"/>
</dbReference>
<dbReference type="PROSITE" id="PS51352">
    <property type="entry name" value="THIOREDOXIN_2"/>
    <property type="match status" value="1"/>
</dbReference>
<keyword evidence="2 4" id="KW-0575">Peroxidase</keyword>
<dbReference type="GO" id="GO:0004601">
    <property type="term" value="F:peroxidase activity"/>
    <property type="evidence" value="ECO:0007669"/>
    <property type="project" value="UniProtKB-KW"/>
</dbReference>
<accession>A0ABR8RC67</accession>
<keyword evidence="7" id="KW-1185">Reference proteome</keyword>
<dbReference type="InterPro" id="IPR000889">
    <property type="entry name" value="Glutathione_peroxidase"/>
</dbReference>
<organism evidence="6 7">
    <name type="scientific">Psychrobacillus faecigallinarum</name>
    <dbReference type="NCBI Taxonomy" id="2762235"/>
    <lineage>
        <taxon>Bacteria</taxon>
        <taxon>Bacillati</taxon>
        <taxon>Bacillota</taxon>
        <taxon>Bacilli</taxon>
        <taxon>Bacillales</taxon>
        <taxon>Bacillaceae</taxon>
        <taxon>Psychrobacillus</taxon>
    </lineage>
</organism>
<dbReference type="PANTHER" id="PTHR11592">
    <property type="entry name" value="GLUTATHIONE PEROXIDASE"/>
    <property type="match status" value="1"/>
</dbReference>
<proteinExistence type="inferred from homology"/>
<evidence type="ECO:0000259" key="5">
    <source>
        <dbReference type="PROSITE" id="PS51352"/>
    </source>
</evidence>
<feature type="domain" description="Thioredoxin" evidence="5">
    <location>
        <begin position="1"/>
        <end position="157"/>
    </location>
</feature>
<dbReference type="Pfam" id="PF00255">
    <property type="entry name" value="GSHPx"/>
    <property type="match status" value="1"/>
</dbReference>
<dbReference type="PROSITE" id="PS00763">
    <property type="entry name" value="GLUTATHIONE_PEROXID_2"/>
    <property type="match status" value="1"/>
</dbReference>
<name>A0ABR8RC67_9BACI</name>
<dbReference type="CDD" id="cd00340">
    <property type="entry name" value="GSH_Peroxidase"/>
    <property type="match status" value="1"/>
</dbReference>
<gene>
    <name evidence="6" type="ORF">H9650_14800</name>
</gene>
<dbReference type="PROSITE" id="PS51355">
    <property type="entry name" value="GLUTATHIONE_PEROXID_3"/>
    <property type="match status" value="1"/>
</dbReference>
<dbReference type="PRINTS" id="PR01011">
    <property type="entry name" value="GLUTPROXDASE"/>
</dbReference>
<keyword evidence="3 4" id="KW-0560">Oxidoreductase</keyword>
<dbReference type="PANTHER" id="PTHR11592:SF78">
    <property type="entry name" value="GLUTATHIONE PEROXIDASE"/>
    <property type="match status" value="1"/>
</dbReference>
<dbReference type="InterPro" id="IPR036249">
    <property type="entry name" value="Thioredoxin-like_sf"/>
</dbReference>
<dbReference type="InterPro" id="IPR029760">
    <property type="entry name" value="GPX_CS"/>
</dbReference>
<evidence type="ECO:0000313" key="6">
    <source>
        <dbReference type="EMBL" id="MBD7945393.1"/>
    </source>
</evidence>
<evidence type="ECO:0000256" key="1">
    <source>
        <dbReference type="ARBA" id="ARBA00006926"/>
    </source>
</evidence>
<reference evidence="6 7" key="1">
    <citation type="submission" date="2020-08" db="EMBL/GenBank/DDBJ databases">
        <title>A Genomic Blueprint of the Chicken Gut Microbiome.</title>
        <authorList>
            <person name="Gilroy R."/>
            <person name="Ravi A."/>
            <person name="Getino M."/>
            <person name="Pursley I."/>
            <person name="Horton D.L."/>
            <person name="Alikhan N.-F."/>
            <person name="Baker D."/>
            <person name="Gharbi K."/>
            <person name="Hall N."/>
            <person name="Watson M."/>
            <person name="Adriaenssens E.M."/>
            <person name="Foster-Nyarko E."/>
            <person name="Jarju S."/>
            <person name="Secka A."/>
            <person name="Antonio M."/>
            <person name="Oren A."/>
            <person name="Chaudhuri R."/>
            <person name="La Ragione R.M."/>
            <person name="Hildebrand F."/>
            <person name="Pallen M.J."/>
        </authorList>
    </citation>
    <scope>NUCLEOTIDE SEQUENCE [LARGE SCALE GENOMIC DNA]</scope>
    <source>
        <strain evidence="6 7">Sa2BUA9</strain>
    </source>
</reference>
<comment type="caution">
    <text evidence="6">The sequence shown here is derived from an EMBL/GenBank/DDBJ whole genome shotgun (WGS) entry which is preliminary data.</text>
</comment>
<protein>
    <recommendedName>
        <fullName evidence="4">Glutathione peroxidase</fullName>
    </recommendedName>
</protein>
<sequence>MSIYDIKVQKADGTEYDLSEYKGKPMLIVNTATKCGLSNQFDSLESLYKKYKDEGLVVLGFPSNQFFQEPGNGADAEQACRMSYGVTFPMHEMVKVNGSEAHPLFDYLTTNSKGLLSKKIKWNFTKFLIDKDGNIVKRYAPTDNPTEFDEDIKKLLNE</sequence>
<comment type="similarity">
    <text evidence="1 4">Belongs to the glutathione peroxidase family.</text>
</comment>
<evidence type="ECO:0000256" key="3">
    <source>
        <dbReference type="ARBA" id="ARBA00023002"/>
    </source>
</evidence>
<dbReference type="InterPro" id="IPR013766">
    <property type="entry name" value="Thioredoxin_domain"/>
</dbReference>
<evidence type="ECO:0000256" key="4">
    <source>
        <dbReference type="RuleBase" id="RU000499"/>
    </source>
</evidence>